<dbReference type="Proteomes" id="UP001642360">
    <property type="component" value="Unassembled WGS sequence"/>
</dbReference>
<dbReference type="EMBL" id="CAUOFW020002269">
    <property type="protein sequence ID" value="CAK9152409.1"/>
    <property type="molecule type" value="Genomic_DNA"/>
</dbReference>
<gene>
    <name evidence="2" type="ORF">ILEXP_LOCUS20625</name>
</gene>
<protein>
    <submittedName>
        <fullName evidence="2">Uncharacterized protein</fullName>
    </submittedName>
</protein>
<feature type="region of interest" description="Disordered" evidence="1">
    <location>
        <begin position="105"/>
        <end position="126"/>
    </location>
</feature>
<sequence length="126" mass="14404">MDLLSKSFRLERGSSMKRLGKSNSSLLASELASSSEIARITAYERLSKSMRLTGESSGGRRRRNRAWALLSKFFCLKKIGDDQITVQRAAKIRAKPPTQVVAEEMKKKRQSSWLPDPHRRWPVQGW</sequence>
<reference evidence="2 3" key="1">
    <citation type="submission" date="2024-02" db="EMBL/GenBank/DDBJ databases">
        <authorList>
            <person name="Vignale AGUSTIN F."/>
            <person name="Sosa J E."/>
            <person name="Modenutti C."/>
        </authorList>
    </citation>
    <scope>NUCLEOTIDE SEQUENCE [LARGE SCALE GENOMIC DNA]</scope>
</reference>
<evidence type="ECO:0000313" key="2">
    <source>
        <dbReference type="EMBL" id="CAK9152409.1"/>
    </source>
</evidence>
<evidence type="ECO:0000313" key="3">
    <source>
        <dbReference type="Proteomes" id="UP001642360"/>
    </source>
</evidence>
<keyword evidence="3" id="KW-1185">Reference proteome</keyword>
<comment type="caution">
    <text evidence="2">The sequence shown here is derived from an EMBL/GenBank/DDBJ whole genome shotgun (WGS) entry which is preliminary data.</text>
</comment>
<evidence type="ECO:0000256" key="1">
    <source>
        <dbReference type="SAM" id="MobiDB-lite"/>
    </source>
</evidence>
<name>A0ABC8SB54_9AQUA</name>
<dbReference type="AlphaFoldDB" id="A0ABC8SB54"/>
<organism evidence="2 3">
    <name type="scientific">Ilex paraguariensis</name>
    <name type="common">yerba mate</name>
    <dbReference type="NCBI Taxonomy" id="185542"/>
    <lineage>
        <taxon>Eukaryota</taxon>
        <taxon>Viridiplantae</taxon>
        <taxon>Streptophyta</taxon>
        <taxon>Embryophyta</taxon>
        <taxon>Tracheophyta</taxon>
        <taxon>Spermatophyta</taxon>
        <taxon>Magnoliopsida</taxon>
        <taxon>eudicotyledons</taxon>
        <taxon>Gunneridae</taxon>
        <taxon>Pentapetalae</taxon>
        <taxon>asterids</taxon>
        <taxon>campanulids</taxon>
        <taxon>Aquifoliales</taxon>
        <taxon>Aquifoliaceae</taxon>
        <taxon>Ilex</taxon>
    </lineage>
</organism>
<proteinExistence type="predicted"/>
<accession>A0ABC8SB54</accession>